<keyword evidence="2" id="KW-1003">Cell membrane</keyword>
<evidence type="ECO:0000259" key="6">
    <source>
        <dbReference type="Pfam" id="PF00535"/>
    </source>
</evidence>
<dbReference type="EMBL" id="LMVN01000024">
    <property type="protein sequence ID" value="PAV06867.1"/>
    <property type="molecule type" value="Genomic_DNA"/>
</dbReference>
<dbReference type="RefSeq" id="WP_095609042.1">
    <property type="nucleotide sequence ID" value="NZ_CAUHCB010000013.1"/>
</dbReference>
<evidence type="ECO:0000256" key="3">
    <source>
        <dbReference type="ARBA" id="ARBA00022676"/>
    </source>
</evidence>
<evidence type="ECO:0000313" key="7">
    <source>
        <dbReference type="EMBL" id="PAV06867.1"/>
    </source>
</evidence>
<dbReference type="InterPro" id="IPR001173">
    <property type="entry name" value="Glyco_trans_2-like"/>
</dbReference>
<dbReference type="GO" id="GO:0016757">
    <property type="term" value="F:glycosyltransferase activity"/>
    <property type="evidence" value="ECO:0007669"/>
    <property type="project" value="UniProtKB-KW"/>
</dbReference>
<evidence type="ECO:0000256" key="2">
    <source>
        <dbReference type="ARBA" id="ARBA00022475"/>
    </source>
</evidence>
<reference evidence="8 10" key="1">
    <citation type="submission" date="2016-04" db="EMBL/GenBank/DDBJ databases">
        <title>Genome sequence of Methanosphaera cuniculi DSM 4103.</title>
        <authorList>
            <person name="Poehlein A."/>
            <person name="Seedorf H."/>
            <person name="Daniel R."/>
        </authorList>
    </citation>
    <scope>NUCLEOTIDE SEQUENCE [LARGE SCALE GENOMIC DNA]</scope>
    <source>
        <strain evidence="8 10">DSM 4103</strain>
    </source>
</reference>
<accession>A0A2A2HBX5</accession>
<gene>
    <name evidence="8" type="primary">pglI</name>
    <name evidence="7" type="ORF">ASJ82_07040</name>
    <name evidence="8" type="ORF">MSCUN_03360</name>
</gene>
<dbReference type="SUPFAM" id="SSF53448">
    <property type="entry name" value="Nucleotide-diphospho-sugar transferases"/>
    <property type="match status" value="1"/>
</dbReference>
<keyword evidence="5" id="KW-0472">Membrane</keyword>
<dbReference type="PANTHER" id="PTHR43646:SF2">
    <property type="entry name" value="GLYCOSYLTRANSFERASE 2-LIKE DOMAIN-CONTAINING PROTEIN"/>
    <property type="match status" value="1"/>
</dbReference>
<dbReference type="Pfam" id="PF13528">
    <property type="entry name" value="Glyco_trans_1_3"/>
    <property type="match status" value="1"/>
</dbReference>
<organism evidence="7 9">
    <name type="scientific">Methanosphaera cuniculi</name>
    <dbReference type="NCBI Taxonomy" id="1077256"/>
    <lineage>
        <taxon>Archaea</taxon>
        <taxon>Methanobacteriati</taxon>
        <taxon>Methanobacteriota</taxon>
        <taxon>Methanomada group</taxon>
        <taxon>Methanobacteria</taxon>
        <taxon>Methanobacteriales</taxon>
        <taxon>Methanobacteriaceae</taxon>
        <taxon>Methanosphaera</taxon>
    </lineage>
</organism>
<reference evidence="7 9" key="2">
    <citation type="journal article" date="2017" name="BMC Genomics">
        <title>Genomic analysis of methanogenic archaea reveals a shift towards energy conservation.</title>
        <authorList>
            <person name="Gilmore S.P."/>
            <person name="Henske J.K."/>
            <person name="Sexton J.A."/>
            <person name="Solomon K.V."/>
            <person name="Seppala S."/>
            <person name="Yoo J.I."/>
            <person name="Huyett L.M."/>
            <person name="Pressman A."/>
            <person name="Cogan J.Z."/>
            <person name="Kivenson V."/>
            <person name="Peng X."/>
            <person name="Tan Y."/>
            <person name="Valentine D.L."/>
            <person name="O'Malley M.A."/>
        </authorList>
    </citation>
    <scope>NUCLEOTIDE SEQUENCE [LARGE SCALE GENOMIC DNA]</scope>
    <source>
        <strain evidence="7 9">1R-7</strain>
    </source>
</reference>
<dbReference type="Proteomes" id="UP000217528">
    <property type="component" value="Unassembled WGS sequence"/>
</dbReference>
<keyword evidence="3 8" id="KW-0328">Glycosyltransferase</keyword>
<name>A0A2A2HBX5_9EURY</name>
<dbReference type="PANTHER" id="PTHR43646">
    <property type="entry name" value="GLYCOSYLTRANSFERASE"/>
    <property type="match status" value="1"/>
</dbReference>
<evidence type="ECO:0000313" key="10">
    <source>
        <dbReference type="Proteomes" id="UP000246004"/>
    </source>
</evidence>
<evidence type="ECO:0000313" key="8">
    <source>
        <dbReference type="EMBL" id="PWL08623.1"/>
    </source>
</evidence>
<dbReference type="Gene3D" id="3.90.550.10">
    <property type="entry name" value="Spore Coat Polysaccharide Biosynthesis Protein SpsA, Chain A"/>
    <property type="match status" value="1"/>
</dbReference>
<dbReference type="GO" id="GO:0005886">
    <property type="term" value="C:plasma membrane"/>
    <property type="evidence" value="ECO:0007669"/>
    <property type="project" value="UniProtKB-SubCell"/>
</dbReference>
<keyword evidence="9" id="KW-1185">Reference proteome</keyword>
<dbReference type="InterPro" id="IPR029044">
    <property type="entry name" value="Nucleotide-diphossugar_trans"/>
</dbReference>
<keyword evidence="4 8" id="KW-0808">Transferase</keyword>
<comment type="subcellular location">
    <subcellularLocation>
        <location evidence="1">Cell membrane</location>
    </subcellularLocation>
</comment>
<evidence type="ECO:0000256" key="1">
    <source>
        <dbReference type="ARBA" id="ARBA00004236"/>
    </source>
</evidence>
<protein>
    <submittedName>
        <fullName evidence="8">GalNAc(5)-diNAcBac-PP-undecaprenol beta-1,3-glucosyltransferase</fullName>
        <ecNumber evidence="8">2.4.1.293</ecNumber>
    </submittedName>
    <submittedName>
        <fullName evidence="7">Teichoic acid biosynthesis protein</fullName>
    </submittedName>
</protein>
<dbReference type="SUPFAM" id="SSF53756">
    <property type="entry name" value="UDP-Glycosyltransferase/glycogen phosphorylase"/>
    <property type="match status" value="1"/>
</dbReference>
<dbReference type="InterPro" id="IPR005262">
    <property type="entry name" value="MJ1255-like"/>
</dbReference>
<feature type="domain" description="Glycosyltransferase 2-like" evidence="6">
    <location>
        <begin position="4"/>
        <end position="124"/>
    </location>
</feature>
<sequence length="590" mass="68135">MKVSIVIPTYNEQEYLPNLLESIQRQDYKDVEVIIADANSTDNTKKIAEEYNCIIVDGGLPGVGRNKGAEKATGEVLLFLDADSVLTDNYLKCAIDEFTQHNLGIAITQIVPLEKGFINELSHEFANYFTKQISKRKPHGAGCYGILTYKSLHEKVGGFDEKIDFGEDTDYIERIAQISRFKVLDTPRLLISTRRLEEEGLKTLALKYTKSTAKQLAGNKVTLDDINYTFGHEKEKLKRNPRILYSLCGEGLGHAIRSAIVIEYLIQNNYDVIVFASDRAYQYLCTKFNNIHEINGFNTVYENNSVKNKKTFTYNMRDVPSDLQRNMSKMYKLAREFKPDVVVSDFEFYANLLSHILNIPLISLDNMHVITDARYKVSSKYMKDRIFAEAVVHAFIQKAKKTLIYSYFYPPLKDVKDTQYIKPLVREEIKKLKPTQKDYILVYQTSDSNEKLIELLKKNSDIEFRIYGFHEDKREDNLLFRAFTEEILYKDLKDARCVIANGGFSFITEALELKKPVLSIPVNKQFEQILNAIYIDRLGYGEHHDMITQNILDNFLKNVDTYHENIKENYKTVPNSEILEVIKDTIDNVI</sequence>
<dbReference type="NCBIfam" id="TIGR00661">
    <property type="entry name" value="MJ1255"/>
    <property type="match status" value="1"/>
</dbReference>
<dbReference type="Proteomes" id="UP000246004">
    <property type="component" value="Unassembled WGS sequence"/>
</dbReference>
<dbReference type="AlphaFoldDB" id="A0A2A2HBX5"/>
<dbReference type="Gene3D" id="3.40.50.2000">
    <property type="entry name" value="Glycogen Phosphorylase B"/>
    <property type="match status" value="1"/>
</dbReference>
<evidence type="ECO:0000256" key="4">
    <source>
        <dbReference type="ARBA" id="ARBA00022679"/>
    </source>
</evidence>
<dbReference type="EMBL" id="LWMS01000010">
    <property type="protein sequence ID" value="PWL08623.1"/>
    <property type="molecule type" value="Genomic_DNA"/>
</dbReference>
<dbReference type="OrthoDB" id="46222at2157"/>
<evidence type="ECO:0000256" key="5">
    <source>
        <dbReference type="ARBA" id="ARBA00023136"/>
    </source>
</evidence>
<dbReference type="EC" id="2.4.1.293" evidence="8"/>
<comment type="caution">
    <text evidence="7">The sequence shown here is derived from an EMBL/GenBank/DDBJ whole genome shotgun (WGS) entry which is preliminary data.</text>
</comment>
<proteinExistence type="predicted"/>
<evidence type="ECO:0000313" key="9">
    <source>
        <dbReference type="Proteomes" id="UP000217528"/>
    </source>
</evidence>
<dbReference type="Pfam" id="PF00535">
    <property type="entry name" value="Glycos_transf_2"/>
    <property type="match status" value="1"/>
</dbReference>